<dbReference type="EMBL" id="SDIL01000083">
    <property type="protein sequence ID" value="RXK36909.1"/>
    <property type="molecule type" value="Genomic_DNA"/>
</dbReference>
<dbReference type="OrthoDB" id="20821at2759"/>
<proteinExistence type="predicted"/>
<evidence type="ECO:0000259" key="2">
    <source>
        <dbReference type="Pfam" id="PF06911"/>
    </source>
</evidence>
<dbReference type="Pfam" id="PF06911">
    <property type="entry name" value="Senescence"/>
    <property type="match status" value="2"/>
</dbReference>
<dbReference type="Proteomes" id="UP000289152">
    <property type="component" value="Unassembled WGS sequence"/>
</dbReference>
<dbReference type="InParanoid" id="A0A4Q1BH52"/>
<protein>
    <recommendedName>
        <fullName evidence="2">Senescence domain-containing protein</fullName>
    </recommendedName>
</protein>
<gene>
    <name evidence="3" type="ORF">M231_05811</name>
</gene>
<feature type="compositionally biased region" description="Basic and acidic residues" evidence="1">
    <location>
        <begin position="186"/>
        <end position="197"/>
    </location>
</feature>
<organism evidence="3 4">
    <name type="scientific">Tremella mesenterica</name>
    <name type="common">Jelly fungus</name>
    <dbReference type="NCBI Taxonomy" id="5217"/>
    <lineage>
        <taxon>Eukaryota</taxon>
        <taxon>Fungi</taxon>
        <taxon>Dikarya</taxon>
        <taxon>Basidiomycota</taxon>
        <taxon>Agaricomycotina</taxon>
        <taxon>Tremellomycetes</taxon>
        <taxon>Tremellales</taxon>
        <taxon>Tremellaceae</taxon>
        <taxon>Tremella</taxon>
    </lineage>
</organism>
<evidence type="ECO:0000313" key="3">
    <source>
        <dbReference type="EMBL" id="RXK36909.1"/>
    </source>
</evidence>
<evidence type="ECO:0000256" key="1">
    <source>
        <dbReference type="SAM" id="MobiDB-lite"/>
    </source>
</evidence>
<comment type="caution">
    <text evidence="3">The sequence shown here is derived from an EMBL/GenBank/DDBJ whole genome shotgun (WGS) entry which is preliminary data.</text>
</comment>
<feature type="region of interest" description="Disordered" evidence="1">
    <location>
        <begin position="172"/>
        <end position="203"/>
    </location>
</feature>
<dbReference type="STRING" id="5217.A0A4Q1BH52"/>
<reference evidence="3 4" key="1">
    <citation type="submission" date="2016-06" db="EMBL/GenBank/DDBJ databases">
        <title>Evolution of pathogenesis and genome organization in the Tremellales.</title>
        <authorList>
            <person name="Cuomo C."/>
            <person name="Litvintseva A."/>
            <person name="Heitman J."/>
            <person name="Chen Y."/>
            <person name="Sun S."/>
            <person name="Springer D."/>
            <person name="Dromer F."/>
            <person name="Young S."/>
            <person name="Zeng Q."/>
            <person name="Chapman S."/>
            <person name="Gujja S."/>
            <person name="Saif S."/>
            <person name="Birren B."/>
        </authorList>
    </citation>
    <scope>NUCLEOTIDE SEQUENCE [LARGE SCALE GENOMIC DNA]</scope>
    <source>
        <strain evidence="3 4">ATCC 28783</strain>
    </source>
</reference>
<dbReference type="GO" id="GO:0005886">
    <property type="term" value="C:plasma membrane"/>
    <property type="evidence" value="ECO:0007669"/>
    <property type="project" value="TreeGrafter"/>
</dbReference>
<feature type="region of interest" description="Disordered" evidence="1">
    <location>
        <begin position="379"/>
        <end position="471"/>
    </location>
</feature>
<dbReference type="InterPro" id="IPR045036">
    <property type="entry name" value="Spartin-like"/>
</dbReference>
<evidence type="ECO:0000313" key="4">
    <source>
        <dbReference type="Proteomes" id="UP000289152"/>
    </source>
</evidence>
<accession>A0A4Q1BH52</accession>
<dbReference type="PANTHER" id="PTHR21068:SF43">
    <property type="entry name" value="SPARTIN"/>
    <property type="match status" value="1"/>
</dbReference>
<dbReference type="InterPro" id="IPR009686">
    <property type="entry name" value="Senescence/spartin_C"/>
</dbReference>
<feature type="compositionally biased region" description="Polar residues" evidence="1">
    <location>
        <begin position="422"/>
        <end position="456"/>
    </location>
</feature>
<dbReference type="GO" id="GO:0051301">
    <property type="term" value="P:cell division"/>
    <property type="evidence" value="ECO:0007669"/>
    <property type="project" value="TreeGrafter"/>
</dbReference>
<dbReference type="PANTHER" id="PTHR21068">
    <property type="entry name" value="SPARTIN"/>
    <property type="match status" value="1"/>
</dbReference>
<keyword evidence="4" id="KW-1185">Reference proteome</keyword>
<dbReference type="AlphaFoldDB" id="A0A4Q1BH52"/>
<dbReference type="VEuPathDB" id="FungiDB:TREMEDRAFT_68017"/>
<sequence>MVSSPSPAPSITSDEADGYLLLSIPNVTVKQVYQGESMILARGEMRLECISLPITNEQGKQTANPFSPSPSDPSVPTHDHWLVLRVSTFEMPLIPSSPILPSSNVEGIAYILSSQHIPDAALHLIFSSPRSIAEYEDLDSFEILLRQYGSLGEKATALEGVQVGPAGSTSNNLGITGTGSVGLKTQGKDEANSEGLRRRTGKGTQGELMDLDMRGKVVLVNVETGEVVGELDHRLDVQEGQGVASGGKDKPVMLDFGDVLDEYAPKVVVQTVPQEEMDDWMLRGAHNISKGILTFGAWSSKMINNSAENFIKNTTPSKEPVKFGPSTKAGVRMAHNASVRTVKVTKSTVGMINNAISSMVEVGYEKGYQPMQELYQEYRNSSPSLDKPSSSAISNISTTSTPIKFNPSSKPPTPIPIPTTSYVPRQSPRVSIPSTTETLLAQEKTASLSTTKTPSSAPAILSNGNGSGEGSHKRPFLNKLLLAGEVVLTSLEATAHELIDVGTAAASSAAGHKFGPEAGKATALVGGSVRNVAVVYIDVRGVGRRALLKSTAKGFVKARLKNGETVQLQGSHVLPVEDNRGVVEQVGVGQVGRGEQGVVVGMQEVQRKVD</sequence>
<feature type="domain" description="Senescence" evidence="2">
    <location>
        <begin position="457"/>
        <end position="553"/>
    </location>
</feature>
<feature type="domain" description="Senescence" evidence="2">
    <location>
        <begin position="279"/>
        <end position="396"/>
    </location>
</feature>
<feature type="compositionally biased region" description="Low complexity" evidence="1">
    <location>
        <begin position="381"/>
        <end position="403"/>
    </location>
</feature>
<name>A0A4Q1BH52_TREME</name>